<evidence type="ECO:0000313" key="2">
    <source>
        <dbReference type="EMBL" id="KAH0868929.1"/>
    </source>
</evidence>
<name>A0ABQ7YL33_BRANA</name>
<evidence type="ECO:0000313" key="3">
    <source>
        <dbReference type="Proteomes" id="UP000824890"/>
    </source>
</evidence>
<evidence type="ECO:0000256" key="1">
    <source>
        <dbReference type="SAM" id="Phobius"/>
    </source>
</evidence>
<feature type="non-terminal residue" evidence="2">
    <location>
        <position position="85"/>
    </location>
</feature>
<feature type="non-terminal residue" evidence="2">
    <location>
        <position position="1"/>
    </location>
</feature>
<feature type="transmembrane region" description="Helical" evidence="1">
    <location>
        <begin position="59"/>
        <end position="77"/>
    </location>
</feature>
<keyword evidence="1" id="KW-1133">Transmembrane helix</keyword>
<reference evidence="2 3" key="1">
    <citation type="submission" date="2021-05" db="EMBL/GenBank/DDBJ databases">
        <title>Genome Assembly of Synthetic Allotetraploid Brassica napus Reveals Homoeologous Exchanges between Subgenomes.</title>
        <authorList>
            <person name="Davis J.T."/>
        </authorList>
    </citation>
    <scope>NUCLEOTIDE SEQUENCE [LARGE SCALE GENOMIC DNA]</scope>
    <source>
        <strain evidence="3">cv. Da-Ae</strain>
        <tissue evidence="2">Seedling</tissue>
    </source>
</reference>
<accession>A0ABQ7YL33</accession>
<keyword evidence="3" id="KW-1185">Reference proteome</keyword>
<keyword evidence="1" id="KW-0812">Transmembrane</keyword>
<evidence type="ECO:0008006" key="4">
    <source>
        <dbReference type="Google" id="ProtNLM"/>
    </source>
</evidence>
<organism evidence="2 3">
    <name type="scientific">Brassica napus</name>
    <name type="common">Rape</name>
    <dbReference type="NCBI Taxonomy" id="3708"/>
    <lineage>
        <taxon>Eukaryota</taxon>
        <taxon>Viridiplantae</taxon>
        <taxon>Streptophyta</taxon>
        <taxon>Embryophyta</taxon>
        <taxon>Tracheophyta</taxon>
        <taxon>Spermatophyta</taxon>
        <taxon>Magnoliopsida</taxon>
        <taxon>eudicotyledons</taxon>
        <taxon>Gunneridae</taxon>
        <taxon>Pentapetalae</taxon>
        <taxon>rosids</taxon>
        <taxon>malvids</taxon>
        <taxon>Brassicales</taxon>
        <taxon>Brassicaceae</taxon>
        <taxon>Brassiceae</taxon>
        <taxon>Brassica</taxon>
    </lineage>
</organism>
<gene>
    <name evidence="2" type="ORF">HID58_075951</name>
</gene>
<dbReference type="Proteomes" id="UP000824890">
    <property type="component" value="Unassembled WGS sequence"/>
</dbReference>
<proteinExistence type="predicted"/>
<feature type="transmembrane region" description="Helical" evidence="1">
    <location>
        <begin position="12"/>
        <end position="31"/>
    </location>
</feature>
<dbReference type="EMBL" id="JAGKQM010000017">
    <property type="protein sequence ID" value="KAH0868929.1"/>
    <property type="molecule type" value="Genomic_DNA"/>
</dbReference>
<keyword evidence="1" id="KW-0472">Membrane</keyword>
<sequence length="85" mass="9335">ILLHSITLDSWTGGLTLALWVLFFSTVAVRAPEDTATSEVRSACGYYRVVCSGRLQRRFNSLCSVVVAGSIVTWPAFDLKKILCP</sequence>
<comment type="caution">
    <text evidence="2">The sequence shown here is derived from an EMBL/GenBank/DDBJ whole genome shotgun (WGS) entry which is preliminary data.</text>
</comment>
<protein>
    <recommendedName>
        <fullName evidence="4">Secreted protein</fullName>
    </recommendedName>
</protein>